<reference evidence="2 3" key="1">
    <citation type="submission" date="2024-04" db="EMBL/GenBank/DDBJ databases">
        <title>Isolation and characterization of novel acetogenic strains of the genera Terrisporobacter and Acetoanaerobium.</title>
        <authorList>
            <person name="Boeer T."/>
            <person name="Schueler M.A."/>
            <person name="Lueschen A."/>
            <person name="Eysell L."/>
            <person name="Droege J."/>
            <person name="Heinemann M."/>
            <person name="Engelhardt L."/>
            <person name="Basen M."/>
            <person name="Daniel R."/>
        </authorList>
    </citation>
    <scope>NUCLEOTIDE SEQUENCE [LARGE SCALE GENOMIC DNA]</scope>
    <source>
        <strain evidence="2 3">ELB</strain>
    </source>
</reference>
<evidence type="ECO:0000313" key="2">
    <source>
        <dbReference type="EMBL" id="XAM42055.1"/>
    </source>
</evidence>
<evidence type="ECO:0008006" key="4">
    <source>
        <dbReference type="Google" id="ProtNLM"/>
    </source>
</evidence>
<evidence type="ECO:0000313" key="3">
    <source>
        <dbReference type="Proteomes" id="UP001477947"/>
    </source>
</evidence>
<dbReference type="EMBL" id="CP154622">
    <property type="protein sequence ID" value="XAM42055.1"/>
    <property type="molecule type" value="Genomic_DNA"/>
</dbReference>
<feature type="compositionally biased region" description="Basic residues" evidence="1">
    <location>
        <begin position="42"/>
        <end position="56"/>
    </location>
</feature>
<dbReference type="Proteomes" id="UP001477947">
    <property type="component" value="Chromosome"/>
</dbReference>
<accession>A0ABZ3FHK2</accession>
<name>A0ABZ3FHK2_9FIRM</name>
<protein>
    <recommendedName>
        <fullName evidence="4">Phage protein</fullName>
    </recommendedName>
</protein>
<evidence type="ECO:0000256" key="1">
    <source>
        <dbReference type="SAM" id="MobiDB-lite"/>
    </source>
</evidence>
<feature type="region of interest" description="Disordered" evidence="1">
    <location>
        <begin position="34"/>
        <end position="56"/>
    </location>
</feature>
<dbReference type="RefSeq" id="WP_343337309.1">
    <property type="nucleotide sequence ID" value="NZ_CP154622.1"/>
</dbReference>
<sequence length="56" mass="6934">MKKWIDANLIAEEVAEVQRDKWEFERLMKEKPNFNKHEIRNSKSKNKKLNKRNRHV</sequence>
<keyword evidence="3" id="KW-1185">Reference proteome</keyword>
<gene>
    <name evidence="2" type="ORF">TPELB_23680</name>
</gene>
<organism evidence="2 3">
    <name type="scientific">Terrisporobacter petrolearius</name>
    <dbReference type="NCBI Taxonomy" id="1460447"/>
    <lineage>
        <taxon>Bacteria</taxon>
        <taxon>Bacillati</taxon>
        <taxon>Bacillota</taxon>
        <taxon>Clostridia</taxon>
        <taxon>Peptostreptococcales</taxon>
        <taxon>Peptostreptococcaceae</taxon>
        <taxon>Terrisporobacter</taxon>
    </lineage>
</organism>
<proteinExistence type="predicted"/>